<evidence type="ECO:0000313" key="8">
    <source>
        <dbReference type="Proteomes" id="UP000000719"/>
    </source>
</evidence>
<dbReference type="Gene3D" id="3.55.30.10">
    <property type="entry name" value="Hsp33 domain"/>
    <property type="match status" value="1"/>
</dbReference>
<dbReference type="CDD" id="cd00498">
    <property type="entry name" value="Hsp33"/>
    <property type="match status" value="1"/>
</dbReference>
<organism evidence="7 8">
    <name type="scientific">Halothermothrix orenii (strain H 168 / OCM 544 / DSM 9562)</name>
    <dbReference type="NCBI Taxonomy" id="373903"/>
    <lineage>
        <taxon>Bacteria</taxon>
        <taxon>Bacillati</taxon>
        <taxon>Bacillota</taxon>
        <taxon>Clostridia</taxon>
        <taxon>Halanaerobiales</taxon>
        <taxon>Halothermotrichaceae</taxon>
        <taxon>Halothermothrix</taxon>
    </lineage>
</organism>
<dbReference type="InterPro" id="IPR016154">
    <property type="entry name" value="Heat_shock_Hsp33_C"/>
</dbReference>
<protein>
    <recommendedName>
        <fullName evidence="6">33 kDa chaperonin</fullName>
    </recommendedName>
    <alternativeName>
        <fullName evidence="6">Heat shock protein 33 homolog</fullName>
        <shortName evidence="6">HSP33</shortName>
    </alternativeName>
</protein>
<dbReference type="InterPro" id="IPR000397">
    <property type="entry name" value="Heat_shock_Hsp33"/>
</dbReference>
<accession>B8CWZ9</accession>
<keyword evidence="2 6" id="KW-0862">Zinc</keyword>
<keyword evidence="5 6" id="KW-0676">Redox-active center</keyword>
<keyword evidence="8" id="KW-1185">Reference proteome</keyword>
<dbReference type="GO" id="GO:0051082">
    <property type="term" value="F:unfolded protein binding"/>
    <property type="evidence" value="ECO:0007669"/>
    <property type="project" value="UniProtKB-UniRule"/>
</dbReference>
<dbReference type="GO" id="GO:0044183">
    <property type="term" value="F:protein folding chaperone"/>
    <property type="evidence" value="ECO:0007669"/>
    <property type="project" value="TreeGrafter"/>
</dbReference>
<evidence type="ECO:0000256" key="4">
    <source>
        <dbReference type="ARBA" id="ARBA00023186"/>
    </source>
</evidence>
<proteinExistence type="inferred from homology"/>
<dbReference type="GO" id="GO:0042026">
    <property type="term" value="P:protein refolding"/>
    <property type="evidence" value="ECO:0007669"/>
    <property type="project" value="TreeGrafter"/>
</dbReference>
<comment type="PTM">
    <text evidence="6">Under oxidizing conditions two disulfide bonds are formed involving the reactive cysteines. Under reducing conditions zinc is bound to the reactive cysteines and the protein is inactive.</text>
</comment>
<evidence type="ECO:0000256" key="2">
    <source>
        <dbReference type="ARBA" id="ARBA00022833"/>
    </source>
</evidence>
<evidence type="ECO:0000256" key="1">
    <source>
        <dbReference type="ARBA" id="ARBA00022490"/>
    </source>
</evidence>
<dbReference type="SUPFAM" id="SSF118352">
    <property type="entry name" value="HSP33 redox switch-like"/>
    <property type="match status" value="1"/>
</dbReference>
<dbReference type="EMBL" id="CP001098">
    <property type="protein sequence ID" value="ACL69818.1"/>
    <property type="molecule type" value="Genomic_DNA"/>
</dbReference>
<dbReference type="Proteomes" id="UP000000719">
    <property type="component" value="Chromosome"/>
</dbReference>
<evidence type="ECO:0000256" key="6">
    <source>
        <dbReference type="HAMAP-Rule" id="MF_00117"/>
    </source>
</evidence>
<evidence type="ECO:0000313" key="7">
    <source>
        <dbReference type="EMBL" id="ACL69818.1"/>
    </source>
</evidence>
<keyword evidence="1 6" id="KW-0963">Cytoplasm</keyword>
<evidence type="ECO:0000256" key="3">
    <source>
        <dbReference type="ARBA" id="ARBA00023157"/>
    </source>
</evidence>
<dbReference type="HOGENOM" id="CLU_054493_1_0_9"/>
<dbReference type="Gene3D" id="3.90.1280.10">
    <property type="entry name" value="HSP33 redox switch-like"/>
    <property type="match status" value="1"/>
</dbReference>
<keyword evidence="4 6" id="KW-0143">Chaperone</keyword>
<gene>
    <name evidence="6" type="primary">hslO</name>
    <name evidence="7" type="ordered locus">Hore_10630</name>
</gene>
<feature type="disulfide bond" description="Redox-active" evidence="6">
    <location>
        <begin position="239"/>
        <end position="241"/>
    </location>
</feature>
<dbReference type="AlphaFoldDB" id="B8CWZ9"/>
<dbReference type="PANTHER" id="PTHR30111:SF1">
    <property type="entry name" value="33 KDA CHAPERONIN"/>
    <property type="match status" value="1"/>
</dbReference>
<dbReference type="HAMAP" id="MF_00117">
    <property type="entry name" value="HslO"/>
    <property type="match status" value="1"/>
</dbReference>
<dbReference type="eggNOG" id="COG1281">
    <property type="taxonomic scope" value="Bacteria"/>
</dbReference>
<comment type="subcellular location">
    <subcellularLocation>
        <location evidence="6">Cytoplasm</location>
    </subcellularLocation>
</comment>
<sequence>MSIERDYLVRGTAAGNSVRFFAATTGNLVKEAQQRHSLSPTACAALGRLLTGGAMFGVMLKEGEDVTLQIKGDGPLGTLMVTADSRGHVRGYVENPSVHLPLNEKGKLNVGSAIGKGMLYVIKDLKMKEPYRGSTPLISGEIGDDLTYYLTRSEQIPSAVALGVLVDKGARVRASGGFMLQLLPDHGDNVVSILETRLNKLKDISRKIDNGMTPEDMVDLLLNGLDWDIKSRVDLKFQCNCSREKMEQVIVSLGKDEVDAIIKEQGKIEAQCRFCNENYIFSPEEVSQLFKSQF</sequence>
<dbReference type="GO" id="GO:0005737">
    <property type="term" value="C:cytoplasm"/>
    <property type="evidence" value="ECO:0007669"/>
    <property type="project" value="UniProtKB-SubCell"/>
</dbReference>
<feature type="disulfide bond" description="Redox-active" evidence="6">
    <location>
        <begin position="272"/>
        <end position="275"/>
    </location>
</feature>
<dbReference type="SUPFAM" id="SSF64397">
    <property type="entry name" value="Hsp33 domain"/>
    <property type="match status" value="1"/>
</dbReference>
<dbReference type="Pfam" id="PF01430">
    <property type="entry name" value="HSP33"/>
    <property type="match status" value="1"/>
</dbReference>
<dbReference type="InterPro" id="IPR016153">
    <property type="entry name" value="Heat_shock_Hsp33_N"/>
</dbReference>
<dbReference type="PANTHER" id="PTHR30111">
    <property type="entry name" value="33 KDA CHAPERONIN"/>
    <property type="match status" value="1"/>
</dbReference>
<dbReference type="OrthoDB" id="9776534at2"/>
<dbReference type="PIRSF" id="PIRSF005261">
    <property type="entry name" value="Heat_shock_Hsp33"/>
    <property type="match status" value="1"/>
</dbReference>
<evidence type="ECO:0000256" key="5">
    <source>
        <dbReference type="ARBA" id="ARBA00023284"/>
    </source>
</evidence>
<dbReference type="STRING" id="373903.Hore_10630"/>
<dbReference type="KEGG" id="hor:Hore_10630"/>
<dbReference type="NCBIfam" id="NF001033">
    <property type="entry name" value="PRK00114.1"/>
    <property type="match status" value="1"/>
</dbReference>
<comment type="similarity">
    <text evidence="6">Belongs to the HSP33 family.</text>
</comment>
<reference evidence="7 8" key="1">
    <citation type="journal article" date="2009" name="PLoS ONE">
        <title>Genome analysis of the anaerobic thermohalophilic bacterium Halothermothrix orenii.</title>
        <authorList>
            <person name="Mavromatis K."/>
            <person name="Ivanova N."/>
            <person name="Anderson I."/>
            <person name="Lykidis A."/>
            <person name="Hooper S.D."/>
            <person name="Sun H."/>
            <person name="Kunin V."/>
            <person name="Lapidus A."/>
            <person name="Hugenholtz P."/>
            <person name="Patel B."/>
            <person name="Kyrpides N.C."/>
        </authorList>
    </citation>
    <scope>NUCLEOTIDE SEQUENCE [LARGE SCALE GENOMIC DNA]</scope>
    <source>
        <strain evidence="8">H 168 / OCM 544 / DSM 9562</strain>
    </source>
</reference>
<keyword evidence="3 6" id="KW-1015">Disulfide bond</keyword>
<dbReference type="RefSeq" id="WP_012636003.1">
    <property type="nucleotide sequence ID" value="NC_011899.1"/>
</dbReference>
<comment type="function">
    <text evidence="6">Redox regulated molecular chaperone. Protects both thermally unfolding and oxidatively damaged proteins from irreversible aggregation. Plays an important role in the bacterial defense system toward oxidative stress.</text>
</comment>
<name>B8CWZ9_HALOH</name>